<evidence type="ECO:0000313" key="6">
    <source>
        <dbReference type="Proteomes" id="UP001556367"/>
    </source>
</evidence>
<evidence type="ECO:0000256" key="3">
    <source>
        <dbReference type="ARBA" id="ARBA00022833"/>
    </source>
</evidence>
<dbReference type="PANTHER" id="PTHR23323:SF26">
    <property type="entry name" value="VACUOLAR PROTEIN SORTING-ASSOCIATED PROTEIN 18 HOMOLOG"/>
    <property type="match status" value="1"/>
</dbReference>
<comment type="caution">
    <text evidence="5">The sequence shown here is derived from an EMBL/GenBank/DDBJ whole genome shotgun (WGS) entry which is preliminary data.</text>
</comment>
<name>A0ABR3J732_9AGAR</name>
<evidence type="ECO:0000259" key="4">
    <source>
        <dbReference type="Pfam" id="PF05131"/>
    </source>
</evidence>
<dbReference type="InterPro" id="IPR007810">
    <property type="entry name" value="Pep3/Vps18_beta-prop"/>
</dbReference>
<evidence type="ECO:0000256" key="2">
    <source>
        <dbReference type="ARBA" id="ARBA00022771"/>
    </source>
</evidence>
<keyword evidence="6" id="KW-1185">Reference proteome</keyword>
<evidence type="ECO:0000256" key="1">
    <source>
        <dbReference type="ARBA" id="ARBA00022723"/>
    </source>
</evidence>
<protein>
    <recommendedName>
        <fullName evidence="4">Pep3/Vps18 beta-propeller domain-containing protein</fullName>
    </recommendedName>
</protein>
<keyword evidence="1" id="KW-0479">Metal-binding</keyword>
<evidence type="ECO:0000313" key="5">
    <source>
        <dbReference type="EMBL" id="KAL0951372.1"/>
    </source>
</evidence>
<dbReference type="SUPFAM" id="SSF50960">
    <property type="entry name" value="TolB, C-terminal domain"/>
    <property type="match status" value="1"/>
</dbReference>
<accession>A0ABR3J732</accession>
<dbReference type="Pfam" id="PF05131">
    <property type="entry name" value="Pep3_Vps18"/>
    <property type="match status" value="1"/>
</dbReference>
<dbReference type="PANTHER" id="PTHR23323">
    <property type="entry name" value="VACUOLAR PROTEIN SORTING-ASSOCIATED PROTEIN"/>
    <property type="match status" value="1"/>
</dbReference>
<keyword evidence="2" id="KW-0863">Zinc-finger</keyword>
<gene>
    <name evidence="5" type="ORF">HGRIS_008073</name>
</gene>
<sequence>MFDEFVEHAAAPAGHIAHGAAPPPFQYQGFEPSPYEAEDAADAGSAEFDGPLLDPAAVVAPVFELARVQYTFPAPLVTLVVSSDVLAMALSSNIIVLIELSHADQVVKVQIPRKPQELSIHKIFMDPSGRHIIVTSSQGENWYLFRGWKKPRQLKTFKMVIESIAWNKPALLSSSHSTSTREMLIGAKNGTIYEAVLDAEEDFFKSQERYLQSVFTLPERHPITGMEFAFFPPGDVKKALVIVTTPSRIYQFIGAPDKRSEDGGRVFSGLFSSYRDTPPKILELPGNTQQSELHLYTENADQVHSLPRSIAWMTGPGIYHGNLNFDSTSDDLIDSAQLLPYPSLTTSSSPEVVSADIPISIGSTEFHFTLVYKDRVVGVCNLNDQLTYEESLPLKPNEEVKGMTADPVRKTYWVYTDQSLFELMVGNEDRDVWNVFLEKQKFDVALRYAKTAGQRDRVLRGQADAYFAEGRHYQAAQCYAQCSAPFEEVVLKFLDAKERDSLRAYLISRLERTRKTVRPCFSHHLKYTSSRH</sequence>
<dbReference type="EMBL" id="JASNQZ010000011">
    <property type="protein sequence ID" value="KAL0951372.1"/>
    <property type="molecule type" value="Genomic_DNA"/>
</dbReference>
<dbReference type="Proteomes" id="UP001556367">
    <property type="component" value="Unassembled WGS sequence"/>
</dbReference>
<feature type="domain" description="Pep3/Vps18 beta-propeller" evidence="4">
    <location>
        <begin position="61"/>
        <end position="425"/>
    </location>
</feature>
<reference evidence="6" key="1">
    <citation type="submission" date="2024-06" db="EMBL/GenBank/DDBJ databases">
        <title>Multi-omics analyses provide insights into the biosynthesis of the anticancer antibiotic pleurotin in Hohenbuehelia grisea.</title>
        <authorList>
            <person name="Weaver J.A."/>
            <person name="Alberti F."/>
        </authorList>
    </citation>
    <scope>NUCLEOTIDE SEQUENCE [LARGE SCALE GENOMIC DNA]</scope>
    <source>
        <strain evidence="6">T-177</strain>
    </source>
</reference>
<organism evidence="5 6">
    <name type="scientific">Hohenbuehelia grisea</name>
    <dbReference type="NCBI Taxonomy" id="104357"/>
    <lineage>
        <taxon>Eukaryota</taxon>
        <taxon>Fungi</taxon>
        <taxon>Dikarya</taxon>
        <taxon>Basidiomycota</taxon>
        <taxon>Agaricomycotina</taxon>
        <taxon>Agaricomycetes</taxon>
        <taxon>Agaricomycetidae</taxon>
        <taxon>Agaricales</taxon>
        <taxon>Pleurotineae</taxon>
        <taxon>Pleurotaceae</taxon>
        <taxon>Hohenbuehelia</taxon>
    </lineage>
</organism>
<keyword evidence="3" id="KW-0862">Zinc</keyword>
<proteinExistence type="predicted"/>